<organism evidence="5 6">
    <name type="scientific">Candidatus Regiella insecticola 5.15</name>
    <dbReference type="NCBI Taxonomy" id="1005043"/>
    <lineage>
        <taxon>Bacteria</taxon>
        <taxon>Pseudomonadati</taxon>
        <taxon>Pseudomonadota</taxon>
        <taxon>Gammaproteobacteria</taxon>
        <taxon>Enterobacterales</taxon>
        <taxon>Enterobacteriaceae</taxon>
        <taxon>aphid secondary symbionts</taxon>
        <taxon>Candidatus Regiella</taxon>
    </lineage>
</organism>
<evidence type="ECO:0000256" key="4">
    <source>
        <dbReference type="ARBA" id="ARBA00022842"/>
    </source>
</evidence>
<dbReference type="PANTHER" id="PTHR47267">
    <property type="match status" value="1"/>
</dbReference>
<protein>
    <submittedName>
        <fullName evidence="5">Uncharacterized protein</fullName>
    </submittedName>
</protein>
<evidence type="ECO:0000256" key="1">
    <source>
        <dbReference type="ARBA" id="ARBA00001946"/>
    </source>
</evidence>
<reference evidence="5 6" key="1">
    <citation type="journal article" date="2012" name="Genome Res.">
        <title>Genomic basis of endosymbiont-conferred protection against an insect parasitoid.</title>
        <authorList>
            <person name="Hansen A.K."/>
            <person name="Vorburger C."/>
            <person name="Moran N.A."/>
        </authorList>
    </citation>
    <scope>NUCLEOTIDE SEQUENCE [LARGE SCALE GENOMIC DNA]</scope>
    <source>
        <strain evidence="6">R5.15</strain>
    </source>
</reference>
<dbReference type="SUPFAM" id="SSF56784">
    <property type="entry name" value="HAD-like"/>
    <property type="match status" value="1"/>
</dbReference>
<dbReference type="EMBL" id="AGCA01000526">
    <property type="protein sequence ID" value="EGY27857.1"/>
    <property type="molecule type" value="Genomic_DNA"/>
</dbReference>
<evidence type="ECO:0000313" key="6">
    <source>
        <dbReference type="Proteomes" id="UP000004116"/>
    </source>
</evidence>
<evidence type="ECO:0000256" key="3">
    <source>
        <dbReference type="ARBA" id="ARBA00022801"/>
    </source>
</evidence>
<dbReference type="AlphaFoldDB" id="G2H2C2"/>
<keyword evidence="6" id="KW-1185">Reference proteome</keyword>
<comment type="cofactor">
    <cofactor evidence="1">
        <name>Mg(2+)</name>
        <dbReference type="ChEBI" id="CHEBI:18420"/>
    </cofactor>
</comment>
<name>G2H2C2_9ENTR</name>
<keyword evidence="3" id="KW-0378">Hydrolase</keyword>
<dbReference type="GO" id="GO:0016787">
    <property type="term" value="F:hydrolase activity"/>
    <property type="evidence" value="ECO:0007669"/>
    <property type="project" value="UniProtKB-KW"/>
</dbReference>
<dbReference type="InterPro" id="IPR023214">
    <property type="entry name" value="HAD_sf"/>
</dbReference>
<comment type="caution">
    <text evidence="5">The sequence shown here is derived from an EMBL/GenBank/DDBJ whole genome shotgun (WGS) entry which is preliminary data.</text>
</comment>
<dbReference type="InterPro" id="IPR036412">
    <property type="entry name" value="HAD-like_sf"/>
</dbReference>
<gene>
    <name evidence="5" type="ORF">Rin_00022210</name>
</gene>
<proteinExistence type="predicted"/>
<dbReference type="Proteomes" id="UP000004116">
    <property type="component" value="Unassembled WGS sequence"/>
</dbReference>
<sequence>MLSMVGKGCIMENAHSRLKESLPALKMIGSNTNDAVPCYLREIFSI</sequence>
<dbReference type="Gene3D" id="3.40.50.1000">
    <property type="entry name" value="HAD superfamily/HAD-like"/>
    <property type="match status" value="1"/>
</dbReference>
<keyword evidence="4" id="KW-0460">Magnesium</keyword>
<evidence type="ECO:0000256" key="2">
    <source>
        <dbReference type="ARBA" id="ARBA00022723"/>
    </source>
</evidence>
<evidence type="ECO:0000313" key="5">
    <source>
        <dbReference type="EMBL" id="EGY27857.1"/>
    </source>
</evidence>
<accession>G2H2C2</accession>
<keyword evidence="2" id="KW-0479">Metal-binding</keyword>
<dbReference type="OrthoDB" id="5498330at2"/>
<dbReference type="GO" id="GO:0046872">
    <property type="term" value="F:metal ion binding"/>
    <property type="evidence" value="ECO:0007669"/>
    <property type="project" value="UniProtKB-KW"/>
</dbReference>
<dbReference type="PANTHER" id="PTHR47267:SF4">
    <property type="entry name" value="PYRIDOXAL PHOSPHATE PHOSPHATASE YIGL"/>
    <property type="match status" value="1"/>
</dbReference>